<dbReference type="PANTHER" id="PTHR33119">
    <property type="entry name" value="IFI3P"/>
    <property type="match status" value="1"/>
</dbReference>
<dbReference type="Pfam" id="PF14033">
    <property type="entry name" value="DUF4246"/>
    <property type="match status" value="1"/>
</dbReference>
<evidence type="ECO:0000259" key="2">
    <source>
        <dbReference type="Pfam" id="PF21666"/>
    </source>
</evidence>
<proteinExistence type="predicted"/>
<sequence length="322" mass="36672">MATPTQLYPGVNLALREMPESEFNFKDEYLFYPIGFPEYTGSESTVMPVKEVVMMILMDVLTDIPDWHKKVFEETIVQKWREEARQQGEDGLYARIMQDKLGEGPRKPRDRIITDAAFDYCIGELRGKARYFAQSGLRSRSFPLEVGMWQLEDQMNEKIAATALYYFDSENVTPSRLSFRMQTSSSLNDGIKAGQDGYNYLGRVYGTDLGTQGGFSRSCVQSYGDVGTPEGRLLAFPTSCKSFPRNNHNLSKIRLVNTVFPLSSDKIRRSRDIDASSPFGWLIHTGESFRRRMCRLSKRIGGLEVVKCLGALWTLRKRGRIG</sequence>
<evidence type="ECO:0000259" key="1">
    <source>
        <dbReference type="Pfam" id="PF14033"/>
    </source>
</evidence>
<evidence type="ECO:0000313" key="3">
    <source>
        <dbReference type="EMBL" id="KAG7404708.1"/>
    </source>
</evidence>
<protein>
    <submittedName>
        <fullName evidence="3">Uncharacterized protein</fullName>
    </submittedName>
</protein>
<accession>A0A8J5NIG3</accession>
<dbReference type="InterPro" id="IPR049207">
    <property type="entry name" value="DUF4246_N"/>
</dbReference>
<dbReference type="InterPro" id="IPR049192">
    <property type="entry name" value="DUF4246_C"/>
</dbReference>
<feature type="domain" description="DUF4246" evidence="1">
    <location>
        <begin position="146"/>
        <end position="239"/>
    </location>
</feature>
<dbReference type="InterPro" id="IPR025340">
    <property type="entry name" value="DUF4246"/>
</dbReference>
<reference evidence="3" key="1">
    <citation type="submission" date="2021-04" db="EMBL/GenBank/DDBJ databases">
        <title>First draft genome resource for Brassicaceae pathogens Fusarium oxysporum f. sp. raphani and Fusarium oxysporum f. sp. rapae.</title>
        <authorList>
            <person name="Asai S."/>
        </authorList>
    </citation>
    <scope>NUCLEOTIDE SEQUENCE</scope>
    <source>
        <strain evidence="3">Tf1208</strain>
    </source>
</reference>
<dbReference type="AlphaFoldDB" id="A0A8J5NIG3"/>
<comment type="caution">
    <text evidence="3">The sequence shown here is derived from an EMBL/GenBank/DDBJ whole genome shotgun (WGS) entry which is preliminary data.</text>
</comment>
<feature type="domain" description="DUF4246" evidence="2">
    <location>
        <begin position="8"/>
        <end position="83"/>
    </location>
</feature>
<dbReference type="Proteomes" id="UP000694050">
    <property type="component" value="Unassembled WGS sequence"/>
</dbReference>
<organism evidence="3 4">
    <name type="scientific">Fusarium oxysporum f. sp. rapae</name>
    <dbReference type="NCBI Taxonomy" id="485398"/>
    <lineage>
        <taxon>Eukaryota</taxon>
        <taxon>Fungi</taxon>
        <taxon>Dikarya</taxon>
        <taxon>Ascomycota</taxon>
        <taxon>Pezizomycotina</taxon>
        <taxon>Sordariomycetes</taxon>
        <taxon>Hypocreomycetidae</taxon>
        <taxon>Hypocreales</taxon>
        <taxon>Nectriaceae</taxon>
        <taxon>Fusarium</taxon>
        <taxon>Fusarium oxysporum species complex</taxon>
    </lineage>
</organism>
<gene>
    <name evidence="3" type="ORF">Forpe1208_v015343</name>
</gene>
<evidence type="ECO:0000313" key="4">
    <source>
        <dbReference type="Proteomes" id="UP000694050"/>
    </source>
</evidence>
<dbReference type="Pfam" id="PF21666">
    <property type="entry name" value="DUF4246_N"/>
    <property type="match status" value="1"/>
</dbReference>
<dbReference type="EMBL" id="JAELUQ010000012">
    <property type="protein sequence ID" value="KAG7404708.1"/>
    <property type="molecule type" value="Genomic_DNA"/>
</dbReference>
<name>A0A8J5NIG3_FUSOX</name>
<dbReference type="PANTHER" id="PTHR33119:SF1">
    <property type="entry name" value="FE2OG DIOXYGENASE DOMAIN-CONTAINING PROTEIN"/>
    <property type="match status" value="1"/>
</dbReference>